<feature type="compositionally biased region" description="Polar residues" evidence="1">
    <location>
        <begin position="1"/>
        <end position="21"/>
    </location>
</feature>
<dbReference type="Proteomes" id="UP000811246">
    <property type="component" value="Chromosome 2"/>
</dbReference>
<dbReference type="AlphaFoldDB" id="A0A922FWN5"/>
<evidence type="ECO:0000313" key="2">
    <source>
        <dbReference type="EMBL" id="KAG6728103.1"/>
    </source>
</evidence>
<feature type="region of interest" description="Disordered" evidence="1">
    <location>
        <begin position="123"/>
        <end position="142"/>
    </location>
</feature>
<organism evidence="2 3">
    <name type="scientific">Carya illinoinensis</name>
    <name type="common">Pecan</name>
    <dbReference type="NCBI Taxonomy" id="32201"/>
    <lineage>
        <taxon>Eukaryota</taxon>
        <taxon>Viridiplantae</taxon>
        <taxon>Streptophyta</taxon>
        <taxon>Embryophyta</taxon>
        <taxon>Tracheophyta</taxon>
        <taxon>Spermatophyta</taxon>
        <taxon>Magnoliopsida</taxon>
        <taxon>eudicotyledons</taxon>
        <taxon>Gunneridae</taxon>
        <taxon>Pentapetalae</taxon>
        <taxon>rosids</taxon>
        <taxon>fabids</taxon>
        <taxon>Fagales</taxon>
        <taxon>Juglandaceae</taxon>
        <taxon>Carya</taxon>
    </lineage>
</organism>
<feature type="region of interest" description="Disordered" evidence="1">
    <location>
        <begin position="1"/>
        <end position="25"/>
    </location>
</feature>
<dbReference type="OrthoDB" id="1931102at2759"/>
<proteinExistence type="predicted"/>
<evidence type="ECO:0008006" key="4">
    <source>
        <dbReference type="Google" id="ProtNLM"/>
    </source>
</evidence>
<reference evidence="2" key="1">
    <citation type="submission" date="2021-01" db="EMBL/GenBank/DDBJ databases">
        <authorList>
            <person name="Lovell J.T."/>
            <person name="Bentley N."/>
            <person name="Bhattarai G."/>
            <person name="Jenkins J.W."/>
            <person name="Sreedasyam A."/>
            <person name="Alarcon Y."/>
            <person name="Bock C."/>
            <person name="Boston L."/>
            <person name="Carlson J."/>
            <person name="Cervantes K."/>
            <person name="Clermont K."/>
            <person name="Krom N."/>
            <person name="Kubenka K."/>
            <person name="Mamidi S."/>
            <person name="Mattison C."/>
            <person name="Monteros M."/>
            <person name="Pisani C."/>
            <person name="Plott C."/>
            <person name="Rajasekar S."/>
            <person name="Rhein H.S."/>
            <person name="Rohla C."/>
            <person name="Song M."/>
            <person name="Hilaire R.S."/>
            <person name="Shu S."/>
            <person name="Wells L."/>
            <person name="Wang X."/>
            <person name="Webber J."/>
            <person name="Heerema R.J."/>
            <person name="Klein P."/>
            <person name="Conner P."/>
            <person name="Grauke L."/>
            <person name="Grimwood J."/>
            <person name="Schmutz J."/>
            <person name="Randall J.J."/>
        </authorList>
    </citation>
    <scope>NUCLEOTIDE SEQUENCE</scope>
    <source>
        <tissue evidence="2">Leaf</tissue>
    </source>
</reference>
<sequence>MASSSRNKSNVQDSHAFQRSLPSRCPSSSAFASSSSTFASRSSTIFTRSPKPADMYGRRDSFASSSCSVRFSIEQPTSPGRSLIFMRKQANNTAVSFSKKNACACSPTTHPGSFRCSMHKASAANGVKHGHQQRTESHRPSLRRSAMKNLLVRFGGVLEGGDLIMRRALSALIRPSSHQQRRRAVFKPMPSLLSVMSKADDS</sequence>
<gene>
    <name evidence="2" type="ORF">I3842_02G156600</name>
</gene>
<evidence type="ECO:0000313" key="3">
    <source>
        <dbReference type="Proteomes" id="UP000811246"/>
    </source>
</evidence>
<comment type="caution">
    <text evidence="2">The sequence shown here is derived from an EMBL/GenBank/DDBJ whole genome shotgun (WGS) entry which is preliminary data.</text>
</comment>
<evidence type="ECO:0000256" key="1">
    <source>
        <dbReference type="SAM" id="MobiDB-lite"/>
    </source>
</evidence>
<dbReference type="EMBL" id="CM031826">
    <property type="protein sequence ID" value="KAG6728103.1"/>
    <property type="molecule type" value="Genomic_DNA"/>
</dbReference>
<name>A0A922FWN5_CARIL</name>
<accession>A0A922FWN5</accession>
<dbReference type="PANTHER" id="PTHR33132">
    <property type="entry name" value="OSJNBB0118P14.9 PROTEIN"/>
    <property type="match status" value="1"/>
</dbReference>
<dbReference type="PANTHER" id="PTHR33132:SF135">
    <property type="entry name" value="OS02G0799700 PROTEIN"/>
    <property type="match status" value="1"/>
</dbReference>
<protein>
    <recommendedName>
        <fullName evidence="4">Serine-rich protein-like protein</fullName>
    </recommendedName>
</protein>